<feature type="region of interest" description="Disordered" evidence="1">
    <location>
        <begin position="155"/>
        <end position="251"/>
    </location>
</feature>
<comment type="caution">
    <text evidence="2">The sequence shown here is derived from an EMBL/GenBank/DDBJ whole genome shotgun (WGS) entry which is preliminary data.</text>
</comment>
<feature type="compositionally biased region" description="Polar residues" evidence="1">
    <location>
        <begin position="299"/>
        <end position="317"/>
    </location>
</feature>
<dbReference type="Proteomes" id="UP001596500">
    <property type="component" value="Unassembled WGS sequence"/>
</dbReference>
<dbReference type="RefSeq" id="WP_379863381.1">
    <property type="nucleotide sequence ID" value="NZ_JBHTBW010000006.1"/>
</dbReference>
<keyword evidence="3" id="KW-1185">Reference proteome</keyword>
<proteinExistence type="predicted"/>
<accession>A0ABW2RGX3</accession>
<sequence length="474" mass="54524">MSQYESQYDMIIIGTDPSDQEAVRKLQESGKSAYYIQLTPKMITTLVSQALTKAETSEPSSATEDFDKGHKLTLQQSTLHTPAGETTTYAIHVAKSEVDTDEELAFTGETTYYEPAPYQTHQLDDEPDSAEEELEVLEAQEVEYASPYSFFQEAPVTSTRKKGLRRKSRMPFQPEQEQQEDYSVYSVERISLEDDDHESEQEPINHSPWGEPSSISQLFSHLGTEPQPVQQTSNKLDEEEPAQPIYRERDQKLRKRLSASQRIHYAENPVKHEENGQQQTTLFPFESHASMHHSPFYRESSSPYQESASYQDSTQGIQFEADEPNAQPLEPFAPRRRNRQQKKARFHQKIESLAEKRASKANKQNSSSFWEEQPLTSNHQSPFFAFEDGPLFENTQPSIQPFSRDLYQDGELDDGDASLKRDDIEFEDAYGGYNSWEEFLTPHSQNSRKRQEMDKIEKRKLALRGLHSLINNLG</sequence>
<gene>
    <name evidence="2" type="ORF">ACFQNG_03150</name>
</gene>
<evidence type="ECO:0000313" key="2">
    <source>
        <dbReference type="EMBL" id="MFC7440162.1"/>
    </source>
</evidence>
<reference evidence="3" key="1">
    <citation type="journal article" date="2019" name="Int. J. Syst. Evol. Microbiol.">
        <title>The Global Catalogue of Microorganisms (GCM) 10K type strain sequencing project: providing services to taxonomists for standard genome sequencing and annotation.</title>
        <authorList>
            <consortium name="The Broad Institute Genomics Platform"/>
            <consortium name="The Broad Institute Genome Sequencing Center for Infectious Disease"/>
            <person name="Wu L."/>
            <person name="Ma J."/>
        </authorList>
    </citation>
    <scope>NUCLEOTIDE SEQUENCE [LARGE SCALE GENOMIC DNA]</scope>
    <source>
        <strain evidence="3">CGMCC 1.12942</strain>
    </source>
</reference>
<feature type="compositionally biased region" description="Basic residues" evidence="1">
    <location>
        <begin position="334"/>
        <end position="347"/>
    </location>
</feature>
<feature type="compositionally biased region" description="Basic residues" evidence="1">
    <location>
        <begin position="159"/>
        <end position="169"/>
    </location>
</feature>
<organism evidence="2 3">
    <name type="scientific">Laceyella putida</name>
    <dbReference type="NCBI Taxonomy" id="110101"/>
    <lineage>
        <taxon>Bacteria</taxon>
        <taxon>Bacillati</taxon>
        <taxon>Bacillota</taxon>
        <taxon>Bacilli</taxon>
        <taxon>Bacillales</taxon>
        <taxon>Thermoactinomycetaceae</taxon>
        <taxon>Laceyella</taxon>
    </lineage>
</organism>
<feature type="region of interest" description="Disordered" evidence="1">
    <location>
        <begin position="293"/>
        <end position="348"/>
    </location>
</feature>
<evidence type="ECO:0000256" key="1">
    <source>
        <dbReference type="SAM" id="MobiDB-lite"/>
    </source>
</evidence>
<evidence type="ECO:0000313" key="3">
    <source>
        <dbReference type="Proteomes" id="UP001596500"/>
    </source>
</evidence>
<dbReference type="EMBL" id="JBHTBW010000006">
    <property type="protein sequence ID" value="MFC7440162.1"/>
    <property type="molecule type" value="Genomic_DNA"/>
</dbReference>
<name>A0ABW2RGX3_9BACL</name>
<protein>
    <submittedName>
        <fullName evidence="2">Uncharacterized protein</fullName>
    </submittedName>
</protein>